<name>N9ECD4_9GAMM</name>
<dbReference type="AlphaFoldDB" id="N9ECD4"/>
<dbReference type="Proteomes" id="UP000017670">
    <property type="component" value="Unassembled WGS sequence"/>
</dbReference>
<organism evidence="1 2">
    <name type="scientific">Acinetobacter beijerinckii CIP 110307</name>
    <dbReference type="NCBI Taxonomy" id="1217648"/>
    <lineage>
        <taxon>Bacteria</taxon>
        <taxon>Pseudomonadati</taxon>
        <taxon>Pseudomonadota</taxon>
        <taxon>Gammaproteobacteria</taxon>
        <taxon>Moraxellales</taxon>
        <taxon>Moraxellaceae</taxon>
        <taxon>Acinetobacter</taxon>
    </lineage>
</organism>
<proteinExistence type="predicted"/>
<dbReference type="eggNOG" id="ENOG5031QR5">
    <property type="taxonomic scope" value="Bacteria"/>
</dbReference>
<dbReference type="RefSeq" id="WP_005058383.1">
    <property type="nucleotide sequence ID" value="NZ_KB849764.1"/>
</dbReference>
<dbReference type="PATRIC" id="fig|1217648.3.peg.583"/>
<dbReference type="EMBL" id="APQL01000003">
    <property type="protein sequence ID" value="ENW08068.1"/>
    <property type="molecule type" value="Genomic_DNA"/>
</dbReference>
<accession>N9ECD4</accession>
<evidence type="ECO:0000313" key="2">
    <source>
        <dbReference type="Proteomes" id="UP000017670"/>
    </source>
</evidence>
<sequence>MLLNTIYLWESEIFTGKVPAEDDSHQAALELHQQYGKVSSHGKTLKAWLDLFSSKICDPEYQNYFTDQTQQWVSSLKEQFSQGLSASVQLDVLALEAQNDALYRVFYEAVHATGVGCYEPDYNIWAIGELQSPQDAISTMLQPYLLAPLIAKQTETHMVDKVAINRSEFQIPQNMNEAEQLMSKWFQEQSYSRDLKLNVFNIAHDYISRWGNVEHPERSIDTGYRCFLLTQQYDGIFYQLKLVLRKLTISPMVSFAIDMTNRFIPTELQEQIPERLIFRLRPVDIVTLDQFSQKDKLSFDLSGRWDSANDIHKFLSQLDAYINFIFSHLGHGNIDNLQAWAYHAMPLNQRVDLDFRVELMMIALSQDHDFLNERYQFYKTLFIQNNLRAHDLFLLEDSYKCCQKIIAIVQNERTCLSPFA</sequence>
<dbReference type="GeneID" id="29855895"/>
<comment type="caution">
    <text evidence="1">The sequence shown here is derived from an EMBL/GenBank/DDBJ whole genome shotgun (WGS) entry which is preliminary data.</text>
</comment>
<keyword evidence="2" id="KW-1185">Reference proteome</keyword>
<protein>
    <submittedName>
        <fullName evidence="1">Uncharacterized protein</fullName>
    </submittedName>
</protein>
<evidence type="ECO:0000313" key="1">
    <source>
        <dbReference type="EMBL" id="ENW08068.1"/>
    </source>
</evidence>
<reference evidence="1 2" key="1">
    <citation type="submission" date="2013-02" db="EMBL/GenBank/DDBJ databases">
        <title>The Genome Sequence of Acinetobacter beijerinckii CIP 110307.</title>
        <authorList>
            <consortium name="The Broad Institute Genome Sequencing Platform"/>
            <consortium name="The Broad Institute Genome Sequencing Center for Infectious Disease"/>
            <person name="Cerqueira G."/>
            <person name="Feldgarden M."/>
            <person name="Courvalin P."/>
            <person name="Perichon B."/>
            <person name="Grillot-Courvalin C."/>
            <person name="Clermont D."/>
            <person name="Rocha E."/>
            <person name="Yoon E.-J."/>
            <person name="Nemec A."/>
            <person name="Walker B."/>
            <person name="Young S.K."/>
            <person name="Zeng Q."/>
            <person name="Gargeya S."/>
            <person name="Fitzgerald M."/>
            <person name="Haas B."/>
            <person name="Abouelleil A."/>
            <person name="Alvarado L."/>
            <person name="Arachchi H.M."/>
            <person name="Berlin A.M."/>
            <person name="Chapman S.B."/>
            <person name="Dewar J."/>
            <person name="Goldberg J."/>
            <person name="Griggs A."/>
            <person name="Gujja S."/>
            <person name="Hansen M."/>
            <person name="Howarth C."/>
            <person name="Imamovic A."/>
            <person name="Larimer J."/>
            <person name="McCowan C."/>
            <person name="Murphy C."/>
            <person name="Neiman D."/>
            <person name="Pearson M."/>
            <person name="Priest M."/>
            <person name="Roberts A."/>
            <person name="Saif S."/>
            <person name="Shea T."/>
            <person name="Sisk P."/>
            <person name="Sykes S."/>
            <person name="Wortman J."/>
            <person name="Nusbaum C."/>
            <person name="Birren B."/>
        </authorList>
    </citation>
    <scope>NUCLEOTIDE SEQUENCE [LARGE SCALE GENOMIC DNA]</scope>
    <source>
        <strain evidence="1 2">CIP 110307</strain>
    </source>
</reference>
<gene>
    <name evidence="1" type="ORF">F933_00594</name>
</gene>
<dbReference type="HOGENOM" id="CLU_649934_0_0_6"/>